<name>A0A7Z2VXQ1_9BURK</name>
<evidence type="ECO:0000313" key="4">
    <source>
        <dbReference type="Proteomes" id="UP000502415"/>
    </source>
</evidence>
<feature type="signal peptide" evidence="1">
    <location>
        <begin position="1"/>
        <end position="20"/>
    </location>
</feature>
<proteinExistence type="predicted"/>
<keyword evidence="1" id="KW-0732">Signal</keyword>
<feature type="chain" id="PRO_5031190968" evidence="1">
    <location>
        <begin position="21"/>
        <end position="162"/>
    </location>
</feature>
<accession>A0A7Z2VXQ1</accession>
<dbReference type="KEGG" id="mfy:HH212_12595"/>
<reference evidence="3 4" key="1">
    <citation type="submission" date="2020-04" db="EMBL/GenBank/DDBJ databases">
        <title>Genome sequencing of novel species.</title>
        <authorList>
            <person name="Heo J."/>
            <person name="Kim S.-J."/>
            <person name="Kim J.-S."/>
            <person name="Hong S.-B."/>
            <person name="Kwon S.-W."/>
        </authorList>
    </citation>
    <scope>NUCLEOTIDE SEQUENCE [LARGE SCALE GENOMIC DNA]</scope>
    <source>
        <strain evidence="3 4">GN2-R2</strain>
    </source>
</reference>
<dbReference type="InterPro" id="IPR024289">
    <property type="entry name" value="DUF3828"/>
</dbReference>
<protein>
    <submittedName>
        <fullName evidence="3">DUF3828 domain-containing protein</fullName>
    </submittedName>
</protein>
<gene>
    <name evidence="3" type="ORF">HH212_12595</name>
</gene>
<dbReference type="AlphaFoldDB" id="A0A7Z2VXQ1"/>
<feature type="domain" description="DUF3828" evidence="2">
    <location>
        <begin position="28"/>
        <end position="144"/>
    </location>
</feature>
<dbReference type="Proteomes" id="UP000502415">
    <property type="component" value="Chromosome"/>
</dbReference>
<evidence type="ECO:0000256" key="1">
    <source>
        <dbReference type="SAM" id="SignalP"/>
    </source>
</evidence>
<keyword evidence="4" id="KW-1185">Reference proteome</keyword>
<evidence type="ECO:0000313" key="3">
    <source>
        <dbReference type="EMBL" id="QJE00757.1"/>
    </source>
</evidence>
<sequence length="162" mass="17094">MSVALCCLGLAWPGASSLHAAPARPAAPEAVATAFYGWYLDTLSADQDPLSDRHAVFSNYVAQALVARLVARLNGGGAPERDYFLQSPGYRSAWRGHVAATTVRRRAGAADVIVTLGEDGGAKRVLALAMVLEDGAWKVRQVALAEARSTESQESSTEQPGI</sequence>
<evidence type="ECO:0000259" key="2">
    <source>
        <dbReference type="Pfam" id="PF12883"/>
    </source>
</evidence>
<dbReference type="Gene3D" id="3.10.450.50">
    <property type="match status" value="1"/>
</dbReference>
<dbReference type="Pfam" id="PF12883">
    <property type="entry name" value="DUF3828"/>
    <property type="match status" value="1"/>
</dbReference>
<dbReference type="EMBL" id="CP051685">
    <property type="protein sequence ID" value="QJE00757.1"/>
    <property type="molecule type" value="Genomic_DNA"/>
</dbReference>
<dbReference type="RefSeq" id="WP_170202788.1">
    <property type="nucleotide sequence ID" value="NZ_CP051685.1"/>
</dbReference>
<organism evidence="3 4">
    <name type="scientific">Massilia forsythiae</name>
    <dbReference type="NCBI Taxonomy" id="2728020"/>
    <lineage>
        <taxon>Bacteria</taxon>
        <taxon>Pseudomonadati</taxon>
        <taxon>Pseudomonadota</taxon>
        <taxon>Betaproteobacteria</taxon>
        <taxon>Burkholderiales</taxon>
        <taxon>Oxalobacteraceae</taxon>
        <taxon>Telluria group</taxon>
        <taxon>Massilia</taxon>
    </lineage>
</organism>